<dbReference type="InterPro" id="IPR029069">
    <property type="entry name" value="HotDog_dom_sf"/>
</dbReference>
<dbReference type="EMBL" id="CAJGYM010000005">
    <property type="protein sequence ID" value="CAD6187070.1"/>
    <property type="molecule type" value="Genomic_DNA"/>
</dbReference>
<comment type="caution">
    <text evidence="3">The sequence shown here is derived from an EMBL/GenBank/DDBJ whole genome shotgun (WGS) entry which is preliminary data.</text>
</comment>
<dbReference type="Pfam" id="PF20789">
    <property type="entry name" value="4HBT_3C"/>
    <property type="match status" value="1"/>
</dbReference>
<reference evidence="3" key="1">
    <citation type="submission" date="2020-10" db="EMBL/GenBank/DDBJ databases">
        <authorList>
            <person name="Kikuchi T."/>
        </authorList>
    </citation>
    <scope>NUCLEOTIDE SEQUENCE</scope>
    <source>
        <strain evidence="3">NKZ352</strain>
    </source>
</reference>
<comment type="similarity">
    <text evidence="1">Belongs to the C/M/P thioester hydrolase family.</text>
</comment>
<dbReference type="AlphaFoldDB" id="A0A8S1H164"/>
<organism evidence="3 4">
    <name type="scientific">Caenorhabditis auriculariae</name>
    <dbReference type="NCBI Taxonomy" id="2777116"/>
    <lineage>
        <taxon>Eukaryota</taxon>
        <taxon>Metazoa</taxon>
        <taxon>Ecdysozoa</taxon>
        <taxon>Nematoda</taxon>
        <taxon>Chromadorea</taxon>
        <taxon>Rhabditida</taxon>
        <taxon>Rhabditina</taxon>
        <taxon>Rhabditomorpha</taxon>
        <taxon>Rhabditoidea</taxon>
        <taxon>Rhabditidae</taxon>
        <taxon>Peloderinae</taxon>
        <taxon>Caenorhabditis</taxon>
    </lineage>
</organism>
<accession>A0A8S1H164</accession>
<gene>
    <name evidence="3" type="ORF">CAUJ_LOCUS2989</name>
</gene>
<evidence type="ECO:0000259" key="2">
    <source>
        <dbReference type="Pfam" id="PF20789"/>
    </source>
</evidence>
<evidence type="ECO:0000313" key="3">
    <source>
        <dbReference type="EMBL" id="CAD6187070.1"/>
    </source>
</evidence>
<dbReference type="InterPro" id="IPR042171">
    <property type="entry name" value="Acyl-CoA_hotdog"/>
</dbReference>
<dbReference type="SUPFAM" id="SSF54637">
    <property type="entry name" value="Thioesterase/thiol ester dehydrase-isomerase"/>
    <property type="match status" value="2"/>
</dbReference>
<keyword evidence="4" id="KW-1185">Reference proteome</keyword>
<dbReference type="OrthoDB" id="5847737at2759"/>
<feature type="domain" description="Acyl-CoA thioesterase-like C-terminal" evidence="2">
    <location>
        <begin position="209"/>
        <end position="329"/>
    </location>
</feature>
<dbReference type="Gene3D" id="2.40.160.210">
    <property type="entry name" value="Acyl-CoA thioesterase, double hotdog domain"/>
    <property type="match status" value="1"/>
</dbReference>
<dbReference type="PANTHER" id="PTHR11066:SF48">
    <property type="entry name" value="ACYL-COA THIOESTERASE II"/>
    <property type="match status" value="1"/>
</dbReference>
<proteinExistence type="inferred from homology"/>
<sequence>MMVCTQQRKPPRVGRTKTGDLRLSTLQTALRWGDNVTNMALPRMFASDRKLFFERVLDVRQDERDKCRSFPPYLNGSLITNPRLFGGQAVSQSYLAAKKFLEKDGLFPVSMEFLFIYPGFVDVELEFVVENRLSNILRLSIVQKSKTIATAIVKCAPSAYQTTSSYEAEVTEFSDPENCEEIPAYLVAKRDKYGTKCDTEMAASDVETRLIEYSTSPSKEENRVVFWARIPEQFHHANSDKDGIGFAVFLTDYFILQPMAKCLNNLGLRLTNATSLQHSVRIFQNSEKATQWFLVRFDLEVVTEGRVFLKAAVFDEKKRLIAAARQEMFCKWVDLKKIKRAKI</sequence>
<dbReference type="Proteomes" id="UP000835052">
    <property type="component" value="Unassembled WGS sequence"/>
</dbReference>
<dbReference type="GO" id="GO:0047617">
    <property type="term" value="F:fatty acyl-CoA hydrolase activity"/>
    <property type="evidence" value="ECO:0007669"/>
    <property type="project" value="InterPro"/>
</dbReference>
<protein>
    <recommendedName>
        <fullName evidence="2">Acyl-CoA thioesterase-like C-terminal domain-containing protein</fullName>
    </recommendedName>
</protein>
<dbReference type="InterPro" id="IPR003703">
    <property type="entry name" value="Acyl_CoA_thio"/>
</dbReference>
<evidence type="ECO:0000313" key="4">
    <source>
        <dbReference type="Proteomes" id="UP000835052"/>
    </source>
</evidence>
<dbReference type="GO" id="GO:0005782">
    <property type="term" value="C:peroxisomal matrix"/>
    <property type="evidence" value="ECO:0007669"/>
    <property type="project" value="UniProtKB-SubCell"/>
</dbReference>
<dbReference type="InterPro" id="IPR049450">
    <property type="entry name" value="ACOT8-like_C"/>
</dbReference>
<dbReference type="GO" id="GO:0006637">
    <property type="term" value="P:acyl-CoA metabolic process"/>
    <property type="evidence" value="ECO:0007669"/>
    <property type="project" value="InterPro"/>
</dbReference>
<dbReference type="PANTHER" id="PTHR11066">
    <property type="entry name" value="ACYL-COA THIOESTERASE"/>
    <property type="match status" value="1"/>
</dbReference>
<name>A0A8S1H164_9PELO</name>
<dbReference type="GO" id="GO:0009062">
    <property type="term" value="P:fatty acid catabolic process"/>
    <property type="evidence" value="ECO:0007669"/>
    <property type="project" value="TreeGrafter"/>
</dbReference>
<evidence type="ECO:0000256" key="1">
    <source>
        <dbReference type="ARBA" id="ARBA00006538"/>
    </source>
</evidence>